<evidence type="ECO:0000313" key="4">
    <source>
        <dbReference type="Proteomes" id="UP001239445"/>
    </source>
</evidence>
<dbReference type="AlphaFoldDB" id="A0AAJ0F9U2"/>
<comment type="caution">
    <text evidence="3">The sequence shown here is derived from an EMBL/GenBank/DDBJ whole genome shotgun (WGS) entry which is preliminary data.</text>
</comment>
<reference evidence="3" key="1">
    <citation type="submission" date="2023-06" db="EMBL/GenBank/DDBJ databases">
        <title>Genome-scale phylogeny and comparative genomics of the fungal order Sordariales.</title>
        <authorList>
            <consortium name="Lawrence Berkeley National Laboratory"/>
            <person name="Hensen N."/>
            <person name="Bonometti L."/>
            <person name="Westerberg I."/>
            <person name="Brannstrom I.O."/>
            <person name="Guillou S."/>
            <person name="Cros-Aarteil S."/>
            <person name="Calhoun S."/>
            <person name="Haridas S."/>
            <person name="Kuo A."/>
            <person name="Mondo S."/>
            <person name="Pangilinan J."/>
            <person name="Riley R."/>
            <person name="Labutti K."/>
            <person name="Andreopoulos B."/>
            <person name="Lipzen A."/>
            <person name="Chen C."/>
            <person name="Yanf M."/>
            <person name="Daum C."/>
            <person name="Ng V."/>
            <person name="Clum A."/>
            <person name="Steindorff A."/>
            <person name="Ohm R."/>
            <person name="Martin F."/>
            <person name="Silar P."/>
            <person name="Natvig D."/>
            <person name="Lalanne C."/>
            <person name="Gautier V."/>
            <person name="Ament-Velasquez S.L."/>
            <person name="Kruys A."/>
            <person name="Hutchinson M.I."/>
            <person name="Powell A.J."/>
            <person name="Barry K."/>
            <person name="Miller A.N."/>
            <person name="Grigoriev I.V."/>
            <person name="Debuchy R."/>
            <person name="Gladieux P."/>
            <person name="Thoren M.H."/>
            <person name="Johannesson H."/>
        </authorList>
    </citation>
    <scope>NUCLEOTIDE SEQUENCE</scope>
    <source>
        <strain evidence="3">PSN4</strain>
    </source>
</reference>
<dbReference type="Pfam" id="PF05063">
    <property type="entry name" value="MT-A70"/>
    <property type="match status" value="1"/>
</dbReference>
<proteinExistence type="inferred from homology"/>
<dbReference type="PANTHER" id="PTHR12829:SF4">
    <property type="entry name" value="N(6)-ADENINE-SPECIFIC METHYLTRANSFERASE METTL4"/>
    <property type="match status" value="1"/>
</dbReference>
<dbReference type="EMBL" id="MU839828">
    <property type="protein sequence ID" value="KAK1759432.1"/>
    <property type="molecule type" value="Genomic_DNA"/>
</dbReference>
<dbReference type="SUPFAM" id="SSF53335">
    <property type="entry name" value="S-adenosyl-L-methionine-dependent methyltransferases"/>
    <property type="match status" value="1"/>
</dbReference>
<dbReference type="InterPro" id="IPR002052">
    <property type="entry name" value="DNA_methylase_N6_adenine_CS"/>
</dbReference>
<comment type="similarity">
    <text evidence="1">Belongs to the MT-A70-like family.</text>
</comment>
<organism evidence="3 4">
    <name type="scientific">Echria macrotheca</name>
    <dbReference type="NCBI Taxonomy" id="438768"/>
    <lineage>
        <taxon>Eukaryota</taxon>
        <taxon>Fungi</taxon>
        <taxon>Dikarya</taxon>
        <taxon>Ascomycota</taxon>
        <taxon>Pezizomycotina</taxon>
        <taxon>Sordariomycetes</taxon>
        <taxon>Sordariomycetidae</taxon>
        <taxon>Sordariales</taxon>
        <taxon>Schizotheciaceae</taxon>
        <taxon>Echria</taxon>
    </lineage>
</organism>
<dbReference type="GO" id="GO:0032259">
    <property type="term" value="P:methylation"/>
    <property type="evidence" value="ECO:0007669"/>
    <property type="project" value="InterPro"/>
</dbReference>
<sequence length="352" mass="38493">MTSSSILFQNASKTVVLLDLPRTIEEAQMLSSDLRNNADPSRRLVSVEAPILSFATPEPKASRASSAPPAAQVADLMTAAAAESALAEITTSRPGGPWHLPRITSHAPLSPAPTDNSTPDSFYRPPDSHYLHGSIASQRDTLLASVTPSFFDLILLDPPWPNRSAKRKRGAYHPVPDFSSLSDLLSLVPVASHLAPGGLVAVWVTNSPRAVETLTAPRDGIFARWDVELVGEWTWLKVTAAGEPIIALDATWRRPWERLLIARKRGGSGGCLPGKVIVSVPDVHSRKPCLRSLFEELLPDKYEALEVFARSLTAGWWSWGDEVSLFQAREHWVERRDEADPVIAAHTDDNDT</sequence>
<evidence type="ECO:0000256" key="1">
    <source>
        <dbReference type="PROSITE-ProRule" id="PRU00489"/>
    </source>
</evidence>
<dbReference type="Proteomes" id="UP001239445">
    <property type="component" value="Unassembled WGS sequence"/>
</dbReference>
<dbReference type="InterPro" id="IPR029063">
    <property type="entry name" value="SAM-dependent_MTases_sf"/>
</dbReference>
<protein>
    <submittedName>
        <fullName evidence="3">MT-A70-domain-containing protein</fullName>
    </submittedName>
</protein>
<accession>A0AAJ0F9U2</accession>
<evidence type="ECO:0000256" key="2">
    <source>
        <dbReference type="SAM" id="MobiDB-lite"/>
    </source>
</evidence>
<evidence type="ECO:0000313" key="3">
    <source>
        <dbReference type="EMBL" id="KAK1759432.1"/>
    </source>
</evidence>
<dbReference type="PANTHER" id="PTHR12829">
    <property type="entry name" value="N6-ADENOSINE-METHYLTRANSFERASE"/>
    <property type="match status" value="1"/>
</dbReference>
<gene>
    <name evidence="3" type="ORF">QBC47DRAFT_371924</name>
</gene>
<dbReference type="GO" id="GO:0005634">
    <property type="term" value="C:nucleus"/>
    <property type="evidence" value="ECO:0007669"/>
    <property type="project" value="TreeGrafter"/>
</dbReference>
<feature type="region of interest" description="Disordered" evidence="2">
    <location>
        <begin position="91"/>
        <end position="118"/>
    </location>
</feature>
<dbReference type="GO" id="GO:0008168">
    <property type="term" value="F:methyltransferase activity"/>
    <property type="evidence" value="ECO:0007669"/>
    <property type="project" value="InterPro"/>
</dbReference>
<dbReference type="GO" id="GO:0003676">
    <property type="term" value="F:nucleic acid binding"/>
    <property type="evidence" value="ECO:0007669"/>
    <property type="project" value="InterPro"/>
</dbReference>
<dbReference type="PROSITE" id="PS51143">
    <property type="entry name" value="MT_A70"/>
    <property type="match status" value="1"/>
</dbReference>
<name>A0AAJ0F9U2_9PEZI</name>
<keyword evidence="4" id="KW-1185">Reference proteome</keyword>
<dbReference type="PROSITE" id="PS00092">
    <property type="entry name" value="N6_MTASE"/>
    <property type="match status" value="1"/>
</dbReference>
<dbReference type="InterPro" id="IPR007757">
    <property type="entry name" value="MT-A70-like"/>
</dbReference>